<name>X0WWI5_9ZZZZ</name>
<evidence type="ECO:0000313" key="1">
    <source>
        <dbReference type="EMBL" id="GAG28813.1"/>
    </source>
</evidence>
<protein>
    <submittedName>
        <fullName evidence="1">Uncharacterized protein</fullName>
    </submittedName>
</protein>
<comment type="caution">
    <text evidence="1">The sequence shown here is derived from an EMBL/GenBank/DDBJ whole genome shotgun (WGS) entry which is preliminary data.</text>
</comment>
<organism evidence="1">
    <name type="scientific">marine sediment metagenome</name>
    <dbReference type="NCBI Taxonomy" id="412755"/>
    <lineage>
        <taxon>unclassified sequences</taxon>
        <taxon>metagenomes</taxon>
        <taxon>ecological metagenomes</taxon>
    </lineage>
</organism>
<gene>
    <name evidence="1" type="ORF">S01H1_69730</name>
</gene>
<dbReference type="EMBL" id="BARS01046318">
    <property type="protein sequence ID" value="GAG28813.1"/>
    <property type="molecule type" value="Genomic_DNA"/>
</dbReference>
<sequence>MGLDKWIKPEETKTKIIKKKDEGAPKKKSDTKLKDKQIDKELSKLTKFDLTCPNARCKYKKTIVKKVLTEKDKICPRCKNEMKLK</sequence>
<dbReference type="AlphaFoldDB" id="X0WWI5"/>
<reference evidence="1" key="1">
    <citation type="journal article" date="2014" name="Front. Microbiol.">
        <title>High frequency of phylogenetically diverse reductive dehalogenase-homologous genes in deep subseafloor sedimentary metagenomes.</title>
        <authorList>
            <person name="Kawai M."/>
            <person name="Futagami T."/>
            <person name="Toyoda A."/>
            <person name="Takaki Y."/>
            <person name="Nishi S."/>
            <person name="Hori S."/>
            <person name="Arai W."/>
            <person name="Tsubouchi T."/>
            <person name="Morono Y."/>
            <person name="Uchiyama I."/>
            <person name="Ito T."/>
            <person name="Fujiyama A."/>
            <person name="Inagaki F."/>
            <person name="Takami H."/>
        </authorList>
    </citation>
    <scope>NUCLEOTIDE SEQUENCE</scope>
    <source>
        <strain evidence="1">Expedition CK06-06</strain>
    </source>
</reference>
<proteinExistence type="predicted"/>
<accession>X0WWI5</accession>